<dbReference type="EMBL" id="DSLA01000010">
    <property type="protein sequence ID" value="HEH34626.1"/>
    <property type="molecule type" value="Genomic_DNA"/>
</dbReference>
<dbReference type="InterPro" id="IPR014748">
    <property type="entry name" value="Enoyl-CoA_hydra_C"/>
</dbReference>
<gene>
    <name evidence="6" type="ORF">ENP88_00410</name>
</gene>
<evidence type="ECO:0000256" key="3">
    <source>
        <dbReference type="ARBA" id="ARBA00023098"/>
    </source>
</evidence>
<dbReference type="Pfam" id="PF00378">
    <property type="entry name" value="ECH_1"/>
    <property type="match status" value="1"/>
</dbReference>
<dbReference type="Gene3D" id="3.90.226.10">
    <property type="entry name" value="2-enoyl-CoA Hydratase, Chain A, domain 1"/>
    <property type="match status" value="1"/>
</dbReference>
<dbReference type="GO" id="GO:0006631">
    <property type="term" value="P:fatty acid metabolic process"/>
    <property type="evidence" value="ECO:0007669"/>
    <property type="project" value="UniProtKB-KW"/>
</dbReference>
<dbReference type="PANTHER" id="PTHR43602">
    <property type="match status" value="1"/>
</dbReference>
<dbReference type="CDD" id="cd06558">
    <property type="entry name" value="crotonase-like"/>
    <property type="match status" value="1"/>
</dbReference>
<dbReference type="GO" id="GO:0016836">
    <property type="term" value="F:hydro-lyase activity"/>
    <property type="evidence" value="ECO:0007669"/>
    <property type="project" value="TreeGrafter"/>
</dbReference>
<dbReference type="InterPro" id="IPR001753">
    <property type="entry name" value="Enoyl-CoA_hydra/iso"/>
</dbReference>
<sequence>MRKLLYEENGKVGKITLNDPEKVNPLSFEVLCELEKLIKELSSERKVRAVILTGAGKNFSAGHDLREIYEKNALEVENLFLQCFRVMHAIRCAPQPFIAMVRGAAYAAGCQLVAACDLAIASENAKFATPGVNIGLYCFTPIVFVSRNIGRKKAFELGILGEPISAEEALRIGLVNRVVKDEELEKETEELAKKIARFPLEVLESGKRFFYSQIFMEDFSALKFATETIALHSSSNFAREGIRAFLEKRKPSWGD</sequence>
<keyword evidence="3" id="KW-0443">Lipid metabolism</keyword>
<protein>
    <recommendedName>
        <fullName evidence="5">Enoyl-CoA hydratase domain-containing protein 3, mitochondrial</fullName>
    </recommendedName>
</protein>
<evidence type="ECO:0000313" key="6">
    <source>
        <dbReference type="EMBL" id="HEH34626.1"/>
    </source>
</evidence>
<comment type="caution">
    <text evidence="6">The sequence shown here is derived from an EMBL/GenBank/DDBJ whole genome shotgun (WGS) entry which is preliminary data.</text>
</comment>
<dbReference type="AlphaFoldDB" id="A0A7J2THC4"/>
<name>A0A7J2THC4_ARCFL</name>
<comment type="function">
    <text evidence="4">May play a role in fatty acid biosynthesis and insulin sensitivity.</text>
</comment>
<dbReference type="Gene3D" id="1.10.12.10">
    <property type="entry name" value="Lyase 2-enoyl-coa Hydratase, Chain A, domain 2"/>
    <property type="match status" value="1"/>
</dbReference>
<dbReference type="PANTHER" id="PTHR43602:SF1">
    <property type="entry name" value="ENOYL-COA HYDRATASE DOMAIN-CONTAINING PROTEIN 3, MITOCHONDRIAL"/>
    <property type="match status" value="1"/>
</dbReference>
<dbReference type="SUPFAM" id="SSF52096">
    <property type="entry name" value="ClpP/crotonase"/>
    <property type="match status" value="1"/>
</dbReference>
<accession>A0A7J2THC4</accession>
<evidence type="ECO:0000256" key="2">
    <source>
        <dbReference type="ARBA" id="ARBA00022946"/>
    </source>
</evidence>
<keyword evidence="2" id="KW-0809">Transit peptide</keyword>
<evidence type="ECO:0000256" key="4">
    <source>
        <dbReference type="ARBA" id="ARBA00037410"/>
    </source>
</evidence>
<reference evidence="6" key="1">
    <citation type="journal article" date="2020" name="mSystems">
        <title>Genome- and Community-Level Interaction Insights into Carbon Utilization and Element Cycling Functions of Hydrothermarchaeota in Hydrothermal Sediment.</title>
        <authorList>
            <person name="Zhou Z."/>
            <person name="Liu Y."/>
            <person name="Xu W."/>
            <person name="Pan J."/>
            <person name="Luo Z.H."/>
            <person name="Li M."/>
        </authorList>
    </citation>
    <scope>NUCLEOTIDE SEQUENCE [LARGE SCALE GENOMIC DNA]</scope>
    <source>
        <strain evidence="6">SpSt-26</strain>
    </source>
</reference>
<organism evidence="6">
    <name type="scientific">Archaeoglobus fulgidus</name>
    <dbReference type="NCBI Taxonomy" id="2234"/>
    <lineage>
        <taxon>Archaea</taxon>
        <taxon>Methanobacteriati</taxon>
        <taxon>Methanobacteriota</taxon>
        <taxon>Archaeoglobi</taxon>
        <taxon>Archaeoglobales</taxon>
        <taxon>Archaeoglobaceae</taxon>
        <taxon>Archaeoglobus</taxon>
    </lineage>
</organism>
<evidence type="ECO:0000256" key="5">
    <source>
        <dbReference type="ARBA" id="ARBA00040545"/>
    </source>
</evidence>
<proteinExistence type="predicted"/>
<keyword evidence="1" id="KW-0276">Fatty acid metabolism</keyword>
<dbReference type="InterPro" id="IPR052377">
    <property type="entry name" value="Mitochondrial_ECH-domain"/>
</dbReference>
<dbReference type="InterPro" id="IPR029045">
    <property type="entry name" value="ClpP/crotonase-like_dom_sf"/>
</dbReference>
<evidence type="ECO:0000256" key="1">
    <source>
        <dbReference type="ARBA" id="ARBA00022832"/>
    </source>
</evidence>